<proteinExistence type="predicted"/>
<accession>A0AAW1MK96</accession>
<reference evidence="1 2" key="1">
    <citation type="journal article" date="2024" name="BMC Genomics">
        <title>De novo assembly and annotation of Popillia japonica's genome with initial clues to its potential as an invasive pest.</title>
        <authorList>
            <person name="Cucini C."/>
            <person name="Boschi S."/>
            <person name="Funari R."/>
            <person name="Cardaioli E."/>
            <person name="Iannotti N."/>
            <person name="Marturano G."/>
            <person name="Paoli F."/>
            <person name="Bruttini M."/>
            <person name="Carapelli A."/>
            <person name="Frati F."/>
            <person name="Nardi F."/>
        </authorList>
    </citation>
    <scope>NUCLEOTIDE SEQUENCE [LARGE SCALE GENOMIC DNA]</scope>
    <source>
        <strain evidence="1">DMR45628</strain>
    </source>
</reference>
<keyword evidence="2" id="KW-1185">Reference proteome</keyword>
<dbReference type="Proteomes" id="UP001458880">
    <property type="component" value="Unassembled WGS sequence"/>
</dbReference>
<protein>
    <submittedName>
        <fullName evidence="1">Uncharacterized protein</fullName>
    </submittedName>
</protein>
<gene>
    <name evidence="1" type="ORF">QE152_g6033</name>
</gene>
<comment type="caution">
    <text evidence="1">The sequence shown here is derived from an EMBL/GenBank/DDBJ whole genome shotgun (WGS) entry which is preliminary data.</text>
</comment>
<organism evidence="1 2">
    <name type="scientific">Popillia japonica</name>
    <name type="common">Japanese beetle</name>
    <dbReference type="NCBI Taxonomy" id="7064"/>
    <lineage>
        <taxon>Eukaryota</taxon>
        <taxon>Metazoa</taxon>
        <taxon>Ecdysozoa</taxon>
        <taxon>Arthropoda</taxon>
        <taxon>Hexapoda</taxon>
        <taxon>Insecta</taxon>
        <taxon>Pterygota</taxon>
        <taxon>Neoptera</taxon>
        <taxon>Endopterygota</taxon>
        <taxon>Coleoptera</taxon>
        <taxon>Polyphaga</taxon>
        <taxon>Scarabaeiformia</taxon>
        <taxon>Scarabaeidae</taxon>
        <taxon>Rutelinae</taxon>
        <taxon>Popillia</taxon>
    </lineage>
</organism>
<sequence>MSFTPASFREHTYLTSGLLEVATFIGGLERQTFNLRQPGVRPDSTQLFEGLVPAYPEGKVLVKEDKVNAVLIRYVSEKDRHSLAYYKAHLE</sequence>
<dbReference type="AlphaFoldDB" id="A0AAW1MK96"/>
<dbReference type="EMBL" id="JASPKY010000039">
    <property type="protein sequence ID" value="KAK9746520.1"/>
    <property type="molecule type" value="Genomic_DNA"/>
</dbReference>
<evidence type="ECO:0000313" key="2">
    <source>
        <dbReference type="Proteomes" id="UP001458880"/>
    </source>
</evidence>
<name>A0AAW1MK96_POPJA</name>
<evidence type="ECO:0000313" key="1">
    <source>
        <dbReference type="EMBL" id="KAK9746520.1"/>
    </source>
</evidence>